<keyword evidence="1" id="KW-1133">Transmembrane helix</keyword>
<gene>
    <name evidence="2" type="ORF">EV644_101900</name>
</gene>
<keyword evidence="3" id="KW-1185">Reference proteome</keyword>
<dbReference type="EMBL" id="SLWM01000001">
    <property type="protein sequence ID" value="TCO32257.1"/>
    <property type="molecule type" value="Genomic_DNA"/>
</dbReference>
<proteinExistence type="predicted"/>
<name>A0ABY2BVK0_9ACTN</name>
<organism evidence="2 3">
    <name type="scientific">Kribbella orskensis</name>
    <dbReference type="NCBI Taxonomy" id="2512216"/>
    <lineage>
        <taxon>Bacteria</taxon>
        <taxon>Bacillati</taxon>
        <taxon>Actinomycetota</taxon>
        <taxon>Actinomycetes</taxon>
        <taxon>Propionibacteriales</taxon>
        <taxon>Kribbellaceae</taxon>
        <taxon>Kribbella</taxon>
    </lineage>
</organism>
<dbReference type="Proteomes" id="UP000295818">
    <property type="component" value="Unassembled WGS sequence"/>
</dbReference>
<keyword evidence="1" id="KW-0812">Transmembrane</keyword>
<reference evidence="2 3" key="1">
    <citation type="journal article" date="2015" name="Stand. Genomic Sci.">
        <title>Genomic Encyclopedia of Bacterial and Archaeal Type Strains, Phase III: the genomes of soil and plant-associated and newly described type strains.</title>
        <authorList>
            <person name="Whitman W.B."/>
            <person name="Woyke T."/>
            <person name="Klenk H.P."/>
            <person name="Zhou Y."/>
            <person name="Lilburn T.G."/>
            <person name="Beck B.J."/>
            <person name="De Vos P."/>
            <person name="Vandamme P."/>
            <person name="Eisen J.A."/>
            <person name="Garrity G."/>
            <person name="Hugenholtz P."/>
            <person name="Kyrpides N.C."/>
        </authorList>
    </citation>
    <scope>NUCLEOTIDE SEQUENCE [LARGE SCALE GENOMIC DNA]</scope>
    <source>
        <strain evidence="2 3">VKM Ac-2538</strain>
    </source>
</reference>
<accession>A0ABY2BVK0</accession>
<feature type="transmembrane region" description="Helical" evidence="1">
    <location>
        <begin position="21"/>
        <end position="39"/>
    </location>
</feature>
<protein>
    <submittedName>
        <fullName evidence="2">Uncharacterized protein</fullName>
    </submittedName>
</protein>
<comment type="caution">
    <text evidence="2">The sequence shown here is derived from an EMBL/GenBank/DDBJ whole genome shotgun (WGS) entry which is preliminary data.</text>
</comment>
<keyword evidence="1" id="KW-0472">Membrane</keyword>
<evidence type="ECO:0000256" key="1">
    <source>
        <dbReference type="SAM" id="Phobius"/>
    </source>
</evidence>
<evidence type="ECO:0000313" key="2">
    <source>
        <dbReference type="EMBL" id="TCO32257.1"/>
    </source>
</evidence>
<sequence length="53" mass="5588">MVVAIVVIVAIPGMFPVWMKVDQAVCGVVLLGVVLVVNGKHLRAAFAGRSWIG</sequence>
<evidence type="ECO:0000313" key="3">
    <source>
        <dbReference type="Proteomes" id="UP000295818"/>
    </source>
</evidence>